<organism evidence="1 3">
    <name type="scientific">Nonlabens ulvanivorans</name>
    <name type="common">Persicivirga ulvanivorans</name>
    <dbReference type="NCBI Taxonomy" id="906888"/>
    <lineage>
        <taxon>Bacteria</taxon>
        <taxon>Pseudomonadati</taxon>
        <taxon>Bacteroidota</taxon>
        <taxon>Flavobacteriia</taxon>
        <taxon>Flavobacteriales</taxon>
        <taxon>Flavobacteriaceae</taxon>
        <taxon>Nonlabens</taxon>
    </lineage>
</organism>
<dbReference type="EMBL" id="BBNT01000002">
    <property type="protein sequence ID" value="GAL74508.1"/>
    <property type="molecule type" value="Genomic_DNA"/>
</dbReference>
<dbReference type="GeneID" id="90596398"/>
<evidence type="ECO:0000313" key="4">
    <source>
        <dbReference type="Proteomes" id="UP000029647"/>
    </source>
</evidence>
<sequence length="154" mass="17704">MEELSGYWEGYFIYGLGFDLPFFGERVRLFTEMEFKDGIITGHQTEEKGPFSTGRTVNFTGFWEKDLVSFTVQYTNNDVILEDGFSTEEIGHVFEITYNGTFNPKKKAINGLWFMENELDSHLDLEIPPAEGLWVLKKAKKPVSDFDYSLLGLS</sequence>
<evidence type="ECO:0000313" key="1">
    <source>
        <dbReference type="EMBL" id="GAK76491.1"/>
    </source>
</evidence>
<dbReference type="Proteomes" id="UP000028980">
    <property type="component" value="Unassembled WGS sequence"/>
</dbReference>
<dbReference type="AlphaFoldDB" id="A0A081DC45"/>
<protein>
    <submittedName>
        <fullName evidence="1">Uncharacterized protein</fullName>
    </submittedName>
</protein>
<dbReference type="EMBL" id="BBLG01000004">
    <property type="protein sequence ID" value="GAK76491.1"/>
    <property type="molecule type" value="Genomic_DNA"/>
</dbReference>
<name>A0A081DC45_NONUL</name>
<accession>A0A081DC45</accession>
<proteinExistence type="predicted"/>
<evidence type="ECO:0000313" key="2">
    <source>
        <dbReference type="EMBL" id="GAL74508.1"/>
    </source>
</evidence>
<evidence type="ECO:0000313" key="3">
    <source>
        <dbReference type="Proteomes" id="UP000028980"/>
    </source>
</evidence>
<dbReference type="Proteomes" id="UP000029647">
    <property type="component" value="Unassembled WGS sequence"/>
</dbReference>
<gene>
    <name evidence="2" type="ORF">JCM19275_3363</name>
    <name evidence="1" type="ORF">JCM19296_2088</name>
</gene>
<reference evidence="3 4" key="1">
    <citation type="journal article" date="2014" name="Genome Announc.">
        <title>Draft Genome Sequences of Marine Flavobacterium Nonlabens Strains NR17, NR24, NR27, NR32, NR33, and Ara13.</title>
        <authorList>
            <person name="Nakanishi M."/>
            <person name="Meirelles P."/>
            <person name="Suzuki R."/>
            <person name="Takatani N."/>
            <person name="Mino S."/>
            <person name="Suda W."/>
            <person name="Oshima K."/>
            <person name="Hattori M."/>
            <person name="Ohkuma M."/>
            <person name="Hosokawa M."/>
            <person name="Miyashita K."/>
            <person name="Thompson F.L."/>
            <person name="Niwa A."/>
            <person name="Sawabe T."/>
            <person name="Sawabe T."/>
        </authorList>
    </citation>
    <scope>NUCLEOTIDE SEQUENCE [LARGE SCALE GENOMIC DNA]</scope>
    <source>
        <strain evidence="2">JCM 19275</strain>
        <strain evidence="1">JCM 19296</strain>
        <strain evidence="4">JCM19275</strain>
        <strain evidence="3">JCM19296</strain>
    </source>
</reference>
<dbReference type="RefSeq" id="WP_042270752.1">
    <property type="nucleotide sequence ID" value="NZ_CP136694.1"/>
</dbReference>
<comment type="caution">
    <text evidence="1">The sequence shown here is derived from an EMBL/GenBank/DDBJ whole genome shotgun (WGS) entry which is preliminary data.</text>
</comment>